<gene>
    <name evidence="2" type="ORF">FIBRA_04623</name>
</gene>
<proteinExistence type="predicted"/>
<dbReference type="AlphaFoldDB" id="J4IA95"/>
<protein>
    <submittedName>
        <fullName evidence="2">Uncharacterized protein</fullName>
    </submittedName>
</protein>
<feature type="compositionally biased region" description="Polar residues" evidence="1">
    <location>
        <begin position="186"/>
        <end position="201"/>
    </location>
</feature>
<dbReference type="Proteomes" id="UP000006352">
    <property type="component" value="Unassembled WGS sequence"/>
</dbReference>
<accession>J4IA95</accession>
<sequence length="311" mass="33915">MGRPLFSQTHRAPAVRIEPEQSLPACEKWSYWNAFDPDSDEFFERGDAVYEAFVDPAHASAEIGAQIALAPPTLIDVSTSSSSSEGSSSGRQSPADDREDLSVEEIDLALRSRGGWVQRSRAADDEEGSPNTTQTTSDYSRLESPRTPVDAMDVMQRRWASHMADSYTRNRTASSASPRPVGQRALSPTSPDESPRVSRQTDMLEPVRQVLPLTFPHTIPGIPRSRGMPAPQPSTPDRPTTPPSRFAGFYQSPSPPPSVTPRLYSWSARSPMLSTPTSPVPPGPLTNRNARLSVPHISPPPPPVLMNRVVG</sequence>
<dbReference type="EMBL" id="HE797085">
    <property type="protein sequence ID" value="CCM02521.1"/>
    <property type="molecule type" value="Genomic_DNA"/>
</dbReference>
<evidence type="ECO:0000313" key="3">
    <source>
        <dbReference type="Proteomes" id="UP000006352"/>
    </source>
</evidence>
<feature type="compositionally biased region" description="Pro residues" evidence="1">
    <location>
        <begin position="230"/>
        <end position="242"/>
    </location>
</feature>
<dbReference type="GeneID" id="24097432"/>
<evidence type="ECO:0000313" key="2">
    <source>
        <dbReference type="EMBL" id="CCM02521.1"/>
    </source>
</evidence>
<dbReference type="OrthoDB" id="3265863at2759"/>
<feature type="region of interest" description="Disordered" evidence="1">
    <location>
        <begin position="116"/>
        <end position="149"/>
    </location>
</feature>
<feature type="compositionally biased region" description="Low complexity" evidence="1">
    <location>
        <begin position="78"/>
        <end position="93"/>
    </location>
</feature>
<reference evidence="2 3" key="1">
    <citation type="journal article" date="2012" name="Appl. Environ. Microbiol.">
        <title>Short-read sequencing for genomic analysis of the brown rot fungus Fibroporia radiculosa.</title>
        <authorList>
            <person name="Tang J.D."/>
            <person name="Perkins A.D."/>
            <person name="Sonstegard T.S."/>
            <person name="Schroeder S.G."/>
            <person name="Burgess S.C."/>
            <person name="Diehl S.V."/>
        </authorList>
    </citation>
    <scope>NUCLEOTIDE SEQUENCE [LARGE SCALE GENOMIC DNA]</scope>
    <source>
        <strain evidence="2 3">TFFH 294</strain>
    </source>
</reference>
<feature type="compositionally biased region" description="Polar residues" evidence="1">
    <location>
        <begin position="129"/>
        <end position="139"/>
    </location>
</feature>
<dbReference type="RefSeq" id="XP_012181804.1">
    <property type="nucleotide sequence ID" value="XM_012326414.1"/>
</dbReference>
<dbReference type="HOGENOM" id="CLU_059971_0_0_1"/>
<evidence type="ECO:0000256" key="1">
    <source>
        <dbReference type="SAM" id="MobiDB-lite"/>
    </source>
</evidence>
<feature type="compositionally biased region" description="Polar residues" evidence="1">
    <location>
        <begin position="167"/>
        <end position="177"/>
    </location>
</feature>
<dbReference type="InParanoid" id="J4IA95"/>
<organism evidence="2 3">
    <name type="scientific">Fibroporia radiculosa</name>
    <dbReference type="NCBI Taxonomy" id="599839"/>
    <lineage>
        <taxon>Eukaryota</taxon>
        <taxon>Fungi</taxon>
        <taxon>Dikarya</taxon>
        <taxon>Basidiomycota</taxon>
        <taxon>Agaricomycotina</taxon>
        <taxon>Agaricomycetes</taxon>
        <taxon>Polyporales</taxon>
        <taxon>Fibroporiaceae</taxon>
        <taxon>Fibroporia</taxon>
    </lineage>
</organism>
<keyword evidence="3" id="KW-1185">Reference proteome</keyword>
<feature type="region of interest" description="Disordered" evidence="1">
    <location>
        <begin position="76"/>
        <end position="103"/>
    </location>
</feature>
<name>J4IA95_9APHY</name>
<feature type="region of interest" description="Disordered" evidence="1">
    <location>
        <begin position="163"/>
        <end position="311"/>
    </location>
</feature>